<evidence type="ECO:0000313" key="1">
    <source>
        <dbReference type="EMBL" id="ARF08969.1"/>
    </source>
</evidence>
<protein>
    <submittedName>
        <fullName evidence="1">Uncharacterized protein</fullName>
    </submittedName>
</protein>
<gene>
    <name evidence="1" type="ORF">Catovirus_1_1019</name>
</gene>
<proteinExistence type="predicted"/>
<reference evidence="1" key="1">
    <citation type="journal article" date="2017" name="Science">
        <title>Giant viruses with an expanded complement of translation system components.</title>
        <authorList>
            <person name="Schulz F."/>
            <person name="Yutin N."/>
            <person name="Ivanova N.N."/>
            <person name="Ortega D.R."/>
            <person name="Lee T.K."/>
            <person name="Vierheilig J."/>
            <person name="Daims H."/>
            <person name="Horn M."/>
            <person name="Wagner M."/>
            <person name="Jensen G.J."/>
            <person name="Kyrpides N.C."/>
            <person name="Koonin E.V."/>
            <person name="Woyke T."/>
        </authorList>
    </citation>
    <scope>NUCLEOTIDE SEQUENCE</scope>
    <source>
        <strain evidence="1">CTV1</strain>
    </source>
</reference>
<sequence length="42" mass="4919">MKRTQINGKLKSIKGRKFILLEKKSVVGRELISLEKIDFFII</sequence>
<name>A0A1V0SB96_9VIRU</name>
<accession>A0A1V0SB96</accession>
<organism evidence="1">
    <name type="scientific">Catovirus CTV1</name>
    <dbReference type="NCBI Taxonomy" id="1977631"/>
    <lineage>
        <taxon>Viruses</taxon>
        <taxon>Varidnaviria</taxon>
        <taxon>Bamfordvirae</taxon>
        <taxon>Nucleocytoviricota</taxon>
        <taxon>Megaviricetes</taxon>
        <taxon>Imitervirales</taxon>
        <taxon>Mimiviridae</taxon>
        <taxon>Klosneuvirinae</taxon>
        <taxon>Catovirus</taxon>
    </lineage>
</organism>
<dbReference type="EMBL" id="KY684083">
    <property type="protein sequence ID" value="ARF08969.1"/>
    <property type="molecule type" value="Genomic_DNA"/>
</dbReference>